<dbReference type="EMBL" id="NHYE01005494">
    <property type="protein sequence ID" value="PPQ71631.1"/>
    <property type="molecule type" value="Genomic_DNA"/>
</dbReference>
<organism evidence="4 5">
    <name type="scientific">Gymnopilus dilepis</name>
    <dbReference type="NCBI Taxonomy" id="231916"/>
    <lineage>
        <taxon>Eukaryota</taxon>
        <taxon>Fungi</taxon>
        <taxon>Dikarya</taxon>
        <taxon>Basidiomycota</taxon>
        <taxon>Agaricomycotina</taxon>
        <taxon>Agaricomycetes</taxon>
        <taxon>Agaricomycetidae</taxon>
        <taxon>Agaricales</taxon>
        <taxon>Agaricineae</taxon>
        <taxon>Hymenogastraceae</taxon>
        <taxon>Gymnopilus</taxon>
    </lineage>
</organism>
<dbReference type="InterPro" id="IPR027417">
    <property type="entry name" value="P-loop_NTPase"/>
</dbReference>
<reference evidence="4 5" key="1">
    <citation type="journal article" date="2018" name="Evol. Lett.">
        <title>Horizontal gene cluster transfer increased hallucinogenic mushroom diversity.</title>
        <authorList>
            <person name="Reynolds H.T."/>
            <person name="Vijayakumar V."/>
            <person name="Gluck-Thaler E."/>
            <person name="Korotkin H.B."/>
            <person name="Matheny P.B."/>
            <person name="Slot J.C."/>
        </authorList>
    </citation>
    <scope>NUCLEOTIDE SEQUENCE [LARGE SCALE GENOMIC DNA]</scope>
    <source>
        <strain evidence="4 5">SRW20</strain>
    </source>
</reference>
<dbReference type="InParanoid" id="A0A409VZI3"/>
<evidence type="ECO:0000259" key="3">
    <source>
        <dbReference type="Pfam" id="PF24883"/>
    </source>
</evidence>
<keyword evidence="1" id="KW-0677">Repeat</keyword>
<dbReference type="PANTHER" id="PTHR10039">
    <property type="entry name" value="AMELOGENIN"/>
    <property type="match status" value="1"/>
</dbReference>
<evidence type="ECO:0000256" key="2">
    <source>
        <dbReference type="SAM" id="MobiDB-lite"/>
    </source>
</evidence>
<evidence type="ECO:0000313" key="5">
    <source>
        <dbReference type="Proteomes" id="UP000284706"/>
    </source>
</evidence>
<sequence>MHSPIELTHPHPQSSSIVRNGRSPQKVAGEQAVAPSGRRGTDTLERRIAPGAFYNSGRKYDDPKCQPRTRNSILTMITNWLNDDRRDCGMLWIYGPGGSGKSSIAQSISQFCDERGWLAASFFFARAIVGLNTEKHFMATIAHQISVSIPDTRRYIAQAVESDPSVFSGSLETQLQVLIVNPLLQAYAALGDKRGSKRWARLIVIDGLDECQGANVQRYIVRILSTALIHRKVPLFILVSSRPEPPIRDSFNSYDLRDIIYTIVLDEHYLPDSDIKRYFWTKFDQIKQTHPLRTYIPPTWPSTQIIQNLVQRAAGQFVYASTVIKYVDSAQHRPVERLDSVLRIANPMGDIPFAELDSLYRHIFASVHNIKGVLRILGALLFAQRLYSKKTAPNDPELPIPVTDPRFLEELLSLNRGDVSFILSDLHSILSVPDSRRNPIASQQPSPSSSTGPKSGETGIRILHSSLVDFLTDRSRAGRYFINSVKVHAELARACARNLLSGHKYVHQYAGQALVTHCRYSVLTHELLTDLLNFDLASWLTTCKTWNDGGGPFDQAWSELPHLFSWFRTLTYPDPQKDLYDRHMHAWDQYLHSELSKYFSDEYLTDLLTFVTYPHLLWDWLHVWPLLGVPVEESVEKEEADKRGLYLMGLKQIYDPYRHMMMQFLTDAARAGRYAMTPAHYTRVALRMARYLFEPKKPGKLYQYKLPKEWTWYRQDHEDKIFREKKTKETFQAGLQYLPFYLDQSECNDELIAYLQKNQLDPIRAQELPRLAWSEDKTKLEGAVKDYLKRCKDGPSEPRPGGPNLHPVASPP</sequence>
<evidence type="ECO:0000313" key="4">
    <source>
        <dbReference type="EMBL" id="PPQ71631.1"/>
    </source>
</evidence>
<dbReference type="Proteomes" id="UP000284706">
    <property type="component" value="Unassembled WGS sequence"/>
</dbReference>
<gene>
    <name evidence="4" type="ORF">CVT26_010592</name>
</gene>
<feature type="domain" description="Nephrocystin 3-like N-terminal" evidence="3">
    <location>
        <begin position="77"/>
        <end position="242"/>
    </location>
</feature>
<dbReference type="PANTHER" id="PTHR10039:SF17">
    <property type="entry name" value="FUNGAL STAND N-TERMINAL GOODBYE DOMAIN-CONTAINING PROTEIN-RELATED"/>
    <property type="match status" value="1"/>
</dbReference>
<feature type="region of interest" description="Disordered" evidence="2">
    <location>
        <begin position="1"/>
        <end position="42"/>
    </location>
</feature>
<dbReference type="SUPFAM" id="SSF52540">
    <property type="entry name" value="P-loop containing nucleoside triphosphate hydrolases"/>
    <property type="match status" value="1"/>
</dbReference>
<comment type="caution">
    <text evidence="4">The sequence shown here is derived from an EMBL/GenBank/DDBJ whole genome shotgun (WGS) entry which is preliminary data.</text>
</comment>
<protein>
    <recommendedName>
        <fullName evidence="3">Nephrocystin 3-like N-terminal domain-containing protein</fullName>
    </recommendedName>
</protein>
<evidence type="ECO:0000256" key="1">
    <source>
        <dbReference type="ARBA" id="ARBA00022737"/>
    </source>
</evidence>
<accession>A0A409VZI3</accession>
<feature type="region of interest" description="Disordered" evidence="2">
    <location>
        <begin position="436"/>
        <end position="456"/>
    </location>
</feature>
<feature type="region of interest" description="Disordered" evidence="2">
    <location>
        <begin position="790"/>
        <end position="812"/>
    </location>
</feature>
<proteinExistence type="predicted"/>
<name>A0A409VZI3_9AGAR</name>
<dbReference type="AlphaFoldDB" id="A0A409VZI3"/>
<keyword evidence="5" id="KW-1185">Reference proteome</keyword>
<dbReference type="InterPro" id="IPR056884">
    <property type="entry name" value="NPHP3-like_N"/>
</dbReference>
<dbReference type="OrthoDB" id="5967843at2759"/>
<dbReference type="Pfam" id="PF24883">
    <property type="entry name" value="NPHP3_N"/>
    <property type="match status" value="1"/>
</dbReference>
<dbReference type="Gene3D" id="3.40.50.300">
    <property type="entry name" value="P-loop containing nucleotide triphosphate hydrolases"/>
    <property type="match status" value="1"/>
</dbReference>